<evidence type="ECO:0000256" key="2">
    <source>
        <dbReference type="ARBA" id="ARBA00023002"/>
    </source>
</evidence>
<comment type="similarity">
    <text evidence="1">Belongs to the short-chain dehydrogenases/reductases (SDR) family.</text>
</comment>
<dbReference type="InterPro" id="IPR002347">
    <property type="entry name" value="SDR_fam"/>
</dbReference>
<feature type="signal peptide" evidence="3">
    <location>
        <begin position="1"/>
        <end position="28"/>
    </location>
</feature>
<accession>A0ABX8CE08</accession>
<gene>
    <name evidence="4" type="ORF">H9Q19_00845</name>
</gene>
<feature type="chain" id="PRO_5045384107" evidence="3">
    <location>
        <begin position="29"/>
        <end position="282"/>
    </location>
</feature>
<protein>
    <submittedName>
        <fullName evidence="4">SDR family oxidoreductase</fullName>
    </submittedName>
</protein>
<proteinExistence type="inferred from homology"/>
<evidence type="ECO:0000256" key="3">
    <source>
        <dbReference type="SAM" id="SignalP"/>
    </source>
</evidence>
<keyword evidence="2" id="KW-0560">Oxidoreductase</keyword>
<sequence length="282" mass="31433">MYNCSNLRRRLRYFLTLLILCSSTCAFATTEENHPCIILTGASGQLGSAITHYLHDQDYYLLLVGRQNSKLCALHEQNPNSSTLAIDYSLPGYLADYKKTLKDLNRPVHGLIISTPRPIWGGILQSPESWEATLQTTFVAQTALIQATLPYMSPQSSIVIIAGTTSVQLIPAYGLSCVIRRMWTTYTKALAHELGPKGIRVNVVSPGVVRTPFHEERIREKARANHSSYAEEYNKETESIPLRRFCETEELAKTIEFLLSSSSSFISGTNLILDGGYTTSIH</sequence>
<dbReference type="PRINTS" id="PR00081">
    <property type="entry name" value="GDHRDH"/>
</dbReference>
<keyword evidence="3" id="KW-0732">Signal</keyword>
<dbReference type="RefSeq" id="WP_213241308.1">
    <property type="nucleotide sequence ID" value="NZ_CP060791.1"/>
</dbReference>
<organism evidence="4 5">
    <name type="scientific">Chlamydia crocodili</name>
    <dbReference type="NCBI Taxonomy" id="2766982"/>
    <lineage>
        <taxon>Bacteria</taxon>
        <taxon>Pseudomonadati</taxon>
        <taxon>Chlamydiota</taxon>
        <taxon>Chlamydiia</taxon>
        <taxon>Chlamydiales</taxon>
        <taxon>Chlamydiaceae</taxon>
        <taxon>Chlamydia/Chlamydophila group</taxon>
        <taxon>Chlamydia</taxon>
    </lineage>
</organism>
<dbReference type="Pfam" id="PF13561">
    <property type="entry name" value="adh_short_C2"/>
    <property type="match status" value="1"/>
</dbReference>
<dbReference type="EMBL" id="CP060791">
    <property type="protein sequence ID" value="QVE49245.1"/>
    <property type="molecule type" value="Genomic_DNA"/>
</dbReference>
<dbReference type="Gene3D" id="3.40.50.720">
    <property type="entry name" value="NAD(P)-binding Rossmann-like Domain"/>
    <property type="match status" value="1"/>
</dbReference>
<dbReference type="SUPFAM" id="SSF51735">
    <property type="entry name" value="NAD(P)-binding Rossmann-fold domains"/>
    <property type="match status" value="1"/>
</dbReference>
<reference evidence="4 5" key="1">
    <citation type="submission" date="2020-08" db="EMBL/GenBank/DDBJ databases">
        <title>Isolation and characterization of novel Chlamydia from Siamese crocodiles (Crocodylus siamensis).</title>
        <authorList>
            <person name="Sariya L."/>
        </authorList>
    </citation>
    <scope>NUCLEOTIDE SEQUENCE [LARGE SCALE GENOMIC DNA]</scope>
    <source>
        <strain evidence="4 5">No. 12</strain>
    </source>
</reference>
<dbReference type="PANTHER" id="PTHR43639:SF1">
    <property type="entry name" value="SHORT-CHAIN DEHYDROGENASE_REDUCTASE FAMILY PROTEIN"/>
    <property type="match status" value="1"/>
</dbReference>
<dbReference type="GeneID" id="301704135"/>
<dbReference type="InterPro" id="IPR036291">
    <property type="entry name" value="NAD(P)-bd_dom_sf"/>
</dbReference>
<evidence type="ECO:0000313" key="5">
    <source>
        <dbReference type="Proteomes" id="UP000680625"/>
    </source>
</evidence>
<dbReference type="Proteomes" id="UP000680625">
    <property type="component" value="Chromosome"/>
</dbReference>
<evidence type="ECO:0000256" key="1">
    <source>
        <dbReference type="ARBA" id="ARBA00006484"/>
    </source>
</evidence>
<evidence type="ECO:0000313" key="4">
    <source>
        <dbReference type="EMBL" id="QVE49245.1"/>
    </source>
</evidence>
<dbReference type="PANTHER" id="PTHR43639">
    <property type="entry name" value="OXIDOREDUCTASE, SHORT-CHAIN DEHYDROGENASE/REDUCTASE FAMILY (AFU_ORTHOLOGUE AFUA_5G02870)"/>
    <property type="match status" value="1"/>
</dbReference>
<name>A0ABX8CE08_9CHLA</name>
<keyword evidence="5" id="KW-1185">Reference proteome</keyword>